<organism evidence="1 2">
    <name type="scientific">Lipomyces starkeyi NRRL Y-11557</name>
    <dbReference type="NCBI Taxonomy" id="675824"/>
    <lineage>
        <taxon>Eukaryota</taxon>
        <taxon>Fungi</taxon>
        <taxon>Dikarya</taxon>
        <taxon>Ascomycota</taxon>
        <taxon>Saccharomycotina</taxon>
        <taxon>Lipomycetes</taxon>
        <taxon>Lipomycetales</taxon>
        <taxon>Lipomycetaceae</taxon>
        <taxon>Lipomyces</taxon>
    </lineage>
</organism>
<reference evidence="1 2" key="1">
    <citation type="journal article" date="2016" name="Proc. Natl. Acad. Sci. U.S.A.">
        <title>Comparative genomics of biotechnologically important yeasts.</title>
        <authorList>
            <person name="Riley R."/>
            <person name="Haridas S."/>
            <person name="Wolfe K.H."/>
            <person name="Lopes M.R."/>
            <person name="Hittinger C.T."/>
            <person name="Goeker M."/>
            <person name="Salamov A.A."/>
            <person name="Wisecaver J.H."/>
            <person name="Long T.M."/>
            <person name="Calvey C.H."/>
            <person name="Aerts A.L."/>
            <person name="Barry K.W."/>
            <person name="Choi C."/>
            <person name="Clum A."/>
            <person name="Coughlan A.Y."/>
            <person name="Deshpande S."/>
            <person name="Douglass A.P."/>
            <person name="Hanson S.J."/>
            <person name="Klenk H.-P."/>
            <person name="LaButti K.M."/>
            <person name="Lapidus A."/>
            <person name="Lindquist E.A."/>
            <person name="Lipzen A.M."/>
            <person name="Meier-Kolthoff J.P."/>
            <person name="Ohm R.A."/>
            <person name="Otillar R.P."/>
            <person name="Pangilinan J.L."/>
            <person name="Peng Y."/>
            <person name="Rokas A."/>
            <person name="Rosa C.A."/>
            <person name="Scheuner C."/>
            <person name="Sibirny A.A."/>
            <person name="Slot J.C."/>
            <person name="Stielow J.B."/>
            <person name="Sun H."/>
            <person name="Kurtzman C.P."/>
            <person name="Blackwell M."/>
            <person name="Grigoriev I.V."/>
            <person name="Jeffries T.W."/>
        </authorList>
    </citation>
    <scope>NUCLEOTIDE SEQUENCE [LARGE SCALE GENOMIC DNA]</scope>
    <source>
        <strain evidence="1 2">NRRL Y-11557</strain>
    </source>
</reference>
<sequence length="67" mass="7702">MVRNQKGTSIFRTIRTLLTISTHDLAKWCLLANVADTIPWYTASKRNTDIERQCPSPPRYLKGIRLA</sequence>
<dbReference type="EMBL" id="KV454294">
    <property type="protein sequence ID" value="ODQ73015.1"/>
    <property type="molecule type" value="Genomic_DNA"/>
</dbReference>
<accession>A0A1E3Q5N5</accession>
<dbReference type="Proteomes" id="UP000094385">
    <property type="component" value="Unassembled WGS sequence"/>
</dbReference>
<evidence type="ECO:0000313" key="2">
    <source>
        <dbReference type="Proteomes" id="UP000094385"/>
    </source>
</evidence>
<dbReference type="AlphaFoldDB" id="A0A1E3Q5N5"/>
<proteinExistence type="predicted"/>
<keyword evidence="2" id="KW-1185">Reference proteome</keyword>
<protein>
    <submittedName>
        <fullName evidence="1">Uncharacterized protein</fullName>
    </submittedName>
</protein>
<evidence type="ECO:0000313" key="1">
    <source>
        <dbReference type="EMBL" id="ODQ73015.1"/>
    </source>
</evidence>
<gene>
    <name evidence="1" type="ORF">LIPSTDRAFT_117584</name>
</gene>
<name>A0A1E3Q5N5_LIPST</name>